<dbReference type="AlphaFoldDB" id="A0A9P0CXG4"/>
<gene>
    <name evidence="6" type="ORF">PSYICH_LOCUS8239</name>
</gene>
<dbReference type="InterPro" id="IPR037171">
    <property type="entry name" value="NagB/RpiA_transferase-like"/>
</dbReference>
<keyword evidence="7" id="KW-1185">Reference proteome</keyword>
<dbReference type="GO" id="GO:0005524">
    <property type="term" value="F:ATP binding"/>
    <property type="evidence" value="ECO:0007669"/>
    <property type="project" value="UniProtKB-KW"/>
</dbReference>
<evidence type="ECO:0000313" key="6">
    <source>
        <dbReference type="EMBL" id="CAH1107605.1"/>
    </source>
</evidence>
<dbReference type="Proteomes" id="UP001153636">
    <property type="component" value="Chromosome 22"/>
</dbReference>
<name>A0A9P0CXG4_9CUCU</name>
<proteinExistence type="inferred from homology"/>
<dbReference type="OrthoDB" id="2015992at2759"/>
<comment type="catalytic activity">
    <reaction evidence="4">
        <text>(6S)-5-formyl-5,6,7,8-tetrahydrofolate + ATP = (6R)-5,10-methenyltetrahydrofolate + ADP + phosphate</text>
        <dbReference type="Rhea" id="RHEA:10488"/>
        <dbReference type="ChEBI" id="CHEBI:30616"/>
        <dbReference type="ChEBI" id="CHEBI:43474"/>
        <dbReference type="ChEBI" id="CHEBI:57455"/>
        <dbReference type="ChEBI" id="CHEBI:57457"/>
        <dbReference type="ChEBI" id="CHEBI:456216"/>
        <dbReference type="EC" id="6.3.3.2"/>
    </reaction>
</comment>
<dbReference type="GO" id="GO:0035999">
    <property type="term" value="P:tetrahydrofolate interconversion"/>
    <property type="evidence" value="ECO:0007669"/>
    <property type="project" value="TreeGrafter"/>
</dbReference>
<evidence type="ECO:0000256" key="3">
    <source>
        <dbReference type="ARBA" id="ARBA00022840"/>
    </source>
</evidence>
<sequence length="98" mass="11221">MKFFRLMSTMASIKEAKGALREATIKKLTNVSAEERKIQSEIVKEKLFELPVFKNSKNISVYLSLDTEINTEAIIAKIFEDGKKCFVPRYVDFGNLNI</sequence>
<keyword evidence="2" id="KW-0547">Nucleotide-binding</keyword>
<dbReference type="SUPFAM" id="SSF100950">
    <property type="entry name" value="NagB/RpiA/CoA transferase-like"/>
    <property type="match status" value="1"/>
</dbReference>
<dbReference type="EMBL" id="OV651834">
    <property type="protein sequence ID" value="CAH1107605.1"/>
    <property type="molecule type" value="Genomic_DNA"/>
</dbReference>
<comment type="similarity">
    <text evidence="1">Belongs to the 5-formyltetrahydrofolate cyclo-ligase family.</text>
</comment>
<evidence type="ECO:0000256" key="5">
    <source>
        <dbReference type="ARBA" id="ARBA00038966"/>
    </source>
</evidence>
<reference evidence="6" key="1">
    <citation type="submission" date="2022-01" db="EMBL/GenBank/DDBJ databases">
        <authorList>
            <person name="King R."/>
        </authorList>
    </citation>
    <scope>NUCLEOTIDE SEQUENCE</scope>
</reference>
<dbReference type="EC" id="6.3.3.2" evidence="5"/>
<evidence type="ECO:0000256" key="2">
    <source>
        <dbReference type="ARBA" id="ARBA00022741"/>
    </source>
</evidence>
<dbReference type="PANTHER" id="PTHR23407:SF1">
    <property type="entry name" value="5-FORMYLTETRAHYDROFOLATE CYCLO-LIGASE"/>
    <property type="match status" value="1"/>
</dbReference>
<dbReference type="GO" id="GO:0030272">
    <property type="term" value="F:5-formyltetrahydrofolate cyclo-ligase activity"/>
    <property type="evidence" value="ECO:0007669"/>
    <property type="project" value="UniProtKB-EC"/>
</dbReference>
<evidence type="ECO:0000256" key="4">
    <source>
        <dbReference type="ARBA" id="ARBA00036539"/>
    </source>
</evidence>
<dbReference type="InterPro" id="IPR024185">
    <property type="entry name" value="FTHF_cligase-like_sf"/>
</dbReference>
<dbReference type="GO" id="GO:0005739">
    <property type="term" value="C:mitochondrion"/>
    <property type="evidence" value="ECO:0007669"/>
    <property type="project" value="TreeGrafter"/>
</dbReference>
<dbReference type="Gene3D" id="3.40.50.10420">
    <property type="entry name" value="NagB/RpiA/CoA transferase-like"/>
    <property type="match status" value="1"/>
</dbReference>
<accession>A0A9P0CXG4</accession>
<keyword evidence="3" id="KW-0067">ATP-binding</keyword>
<protein>
    <recommendedName>
        <fullName evidence="5">5-formyltetrahydrofolate cyclo-ligase</fullName>
        <ecNumber evidence="5">6.3.3.2</ecNumber>
    </recommendedName>
</protein>
<organism evidence="6 7">
    <name type="scientific">Psylliodes chrysocephalus</name>
    <dbReference type="NCBI Taxonomy" id="3402493"/>
    <lineage>
        <taxon>Eukaryota</taxon>
        <taxon>Metazoa</taxon>
        <taxon>Ecdysozoa</taxon>
        <taxon>Arthropoda</taxon>
        <taxon>Hexapoda</taxon>
        <taxon>Insecta</taxon>
        <taxon>Pterygota</taxon>
        <taxon>Neoptera</taxon>
        <taxon>Endopterygota</taxon>
        <taxon>Coleoptera</taxon>
        <taxon>Polyphaga</taxon>
        <taxon>Cucujiformia</taxon>
        <taxon>Chrysomeloidea</taxon>
        <taxon>Chrysomelidae</taxon>
        <taxon>Galerucinae</taxon>
        <taxon>Alticini</taxon>
        <taxon>Psylliodes</taxon>
    </lineage>
</organism>
<evidence type="ECO:0000256" key="1">
    <source>
        <dbReference type="ARBA" id="ARBA00010638"/>
    </source>
</evidence>
<dbReference type="Pfam" id="PF01812">
    <property type="entry name" value="5-FTHF_cyc-lig"/>
    <property type="match status" value="1"/>
</dbReference>
<dbReference type="InterPro" id="IPR002698">
    <property type="entry name" value="FTHF_cligase"/>
</dbReference>
<evidence type="ECO:0000313" key="7">
    <source>
        <dbReference type="Proteomes" id="UP001153636"/>
    </source>
</evidence>
<dbReference type="GO" id="GO:0009396">
    <property type="term" value="P:folic acid-containing compound biosynthetic process"/>
    <property type="evidence" value="ECO:0007669"/>
    <property type="project" value="TreeGrafter"/>
</dbReference>
<dbReference type="PANTHER" id="PTHR23407">
    <property type="entry name" value="ATPASE INHIBITOR/5-FORMYLTETRAHYDROFOLATE CYCLO-LIGASE"/>
    <property type="match status" value="1"/>
</dbReference>